<proteinExistence type="predicted"/>
<evidence type="ECO:0000313" key="3">
    <source>
        <dbReference type="Proteomes" id="UP000696931"/>
    </source>
</evidence>
<protein>
    <submittedName>
        <fullName evidence="2">Uncharacterized protein</fullName>
    </submittedName>
</protein>
<dbReference type="EMBL" id="JACRIW010000031">
    <property type="protein sequence ID" value="MBI5168641.1"/>
    <property type="molecule type" value="Genomic_DNA"/>
</dbReference>
<feature type="region of interest" description="Disordered" evidence="1">
    <location>
        <begin position="52"/>
        <end position="88"/>
    </location>
</feature>
<comment type="caution">
    <text evidence="2">The sequence shown here is derived from an EMBL/GenBank/DDBJ whole genome shotgun (WGS) entry which is preliminary data.</text>
</comment>
<dbReference type="Proteomes" id="UP000696931">
    <property type="component" value="Unassembled WGS sequence"/>
</dbReference>
<reference evidence="2" key="1">
    <citation type="submission" date="2020-07" db="EMBL/GenBank/DDBJ databases">
        <title>Huge and variable diversity of episymbiotic CPR bacteria and DPANN archaea in groundwater ecosystems.</title>
        <authorList>
            <person name="He C.Y."/>
            <person name="Keren R."/>
            <person name="Whittaker M."/>
            <person name="Farag I.F."/>
            <person name="Doudna J."/>
            <person name="Cate J.H.D."/>
            <person name="Banfield J.F."/>
        </authorList>
    </citation>
    <scope>NUCLEOTIDE SEQUENCE</scope>
    <source>
        <strain evidence="2">NC_groundwater_1813_Pr3_B-0.1um_71_17</strain>
    </source>
</reference>
<feature type="compositionally biased region" description="Basic and acidic residues" evidence="1">
    <location>
        <begin position="10"/>
        <end position="37"/>
    </location>
</feature>
<dbReference type="AlphaFoldDB" id="A0A933W859"/>
<sequence>MASAHGATPRVDRREARQGERIREGVRSGELTRGETRQLVRGQVRVHRMEARAKADGVVTPHERRKLAHAQNQQSRRIARLKHNDRTR</sequence>
<name>A0A933W859_UNCEI</name>
<evidence type="ECO:0000256" key="1">
    <source>
        <dbReference type="SAM" id="MobiDB-lite"/>
    </source>
</evidence>
<feature type="region of interest" description="Disordered" evidence="1">
    <location>
        <begin position="1"/>
        <end position="37"/>
    </location>
</feature>
<accession>A0A933W859</accession>
<evidence type="ECO:0000313" key="2">
    <source>
        <dbReference type="EMBL" id="MBI5168641.1"/>
    </source>
</evidence>
<gene>
    <name evidence="2" type="ORF">HZA61_04045</name>
</gene>
<organism evidence="2 3">
    <name type="scientific">Eiseniibacteriota bacterium</name>
    <dbReference type="NCBI Taxonomy" id="2212470"/>
    <lineage>
        <taxon>Bacteria</taxon>
        <taxon>Candidatus Eiseniibacteriota</taxon>
    </lineage>
</organism>